<dbReference type="PANTHER" id="PTHR21663">
    <property type="entry name" value="HYPOTHETICAL HEAT DOMAIN-CONTAINING"/>
    <property type="match status" value="1"/>
</dbReference>
<dbReference type="VEuPathDB" id="VectorBase:ASTE001812"/>
<keyword evidence="2" id="KW-0677">Repeat</keyword>
<feature type="region of interest" description="Disordered" evidence="4">
    <location>
        <begin position="1611"/>
        <end position="1653"/>
    </location>
</feature>
<evidence type="ECO:0000256" key="2">
    <source>
        <dbReference type="ARBA" id="ARBA00022737"/>
    </source>
</evidence>
<evidence type="ECO:0000313" key="5">
    <source>
        <dbReference type="EnsemblMetazoa" id="ASTEI03411-PA"/>
    </source>
</evidence>
<dbReference type="SUPFAM" id="SSF48371">
    <property type="entry name" value="ARM repeat"/>
    <property type="match status" value="2"/>
</dbReference>
<accession>A0A182Y4M5</accession>
<feature type="region of interest" description="Disordered" evidence="4">
    <location>
        <begin position="1751"/>
        <end position="1779"/>
    </location>
</feature>
<feature type="region of interest" description="Disordered" evidence="4">
    <location>
        <begin position="1"/>
        <end position="25"/>
    </location>
</feature>
<evidence type="ECO:0000256" key="1">
    <source>
        <dbReference type="ARBA" id="ARBA00008304"/>
    </source>
</evidence>
<dbReference type="GO" id="GO:0005829">
    <property type="term" value="C:cytosol"/>
    <property type="evidence" value="ECO:0007669"/>
    <property type="project" value="GOC"/>
</dbReference>
<dbReference type="OMA" id="YPQVIQE"/>
<feature type="compositionally biased region" description="Low complexity" evidence="4">
    <location>
        <begin position="1628"/>
        <end position="1648"/>
    </location>
</feature>
<dbReference type="GO" id="GO:0006897">
    <property type="term" value="P:endocytosis"/>
    <property type="evidence" value="ECO:0007669"/>
    <property type="project" value="TreeGrafter"/>
</dbReference>
<dbReference type="Gene3D" id="1.25.10.10">
    <property type="entry name" value="Leucine-rich Repeat Variant"/>
    <property type="match status" value="2"/>
</dbReference>
<dbReference type="GO" id="GO:0042147">
    <property type="term" value="P:retrograde transport, endosome to Golgi"/>
    <property type="evidence" value="ECO:0007669"/>
    <property type="project" value="TreeGrafter"/>
</dbReference>
<dbReference type="Proteomes" id="UP000076408">
    <property type="component" value="Unassembled WGS sequence"/>
</dbReference>
<dbReference type="InterPro" id="IPR040108">
    <property type="entry name" value="Laa1/Sip1/HEATR5"/>
</dbReference>
<dbReference type="InterPro" id="IPR011989">
    <property type="entry name" value="ARM-like"/>
</dbReference>
<protein>
    <recommendedName>
        <fullName evidence="3">HEAT repeat-containing protein 5A</fullName>
    </recommendedName>
</protein>
<feature type="compositionally biased region" description="Basic and acidic residues" evidence="4">
    <location>
        <begin position="1611"/>
        <end position="1627"/>
    </location>
</feature>
<dbReference type="InterPro" id="IPR016024">
    <property type="entry name" value="ARM-type_fold"/>
</dbReference>
<evidence type="ECO:0000313" key="6">
    <source>
        <dbReference type="Proteomes" id="UP000076408"/>
    </source>
</evidence>
<dbReference type="Pfam" id="PF20210">
    <property type="entry name" value="Laa1_Sip1_HTR5"/>
    <property type="match status" value="1"/>
</dbReference>
<dbReference type="Pfam" id="PF25468">
    <property type="entry name" value="HEAT_HEATR5A"/>
    <property type="match status" value="1"/>
</dbReference>
<dbReference type="InterPro" id="IPR046837">
    <property type="entry name" value="Laa1/Sip1/HEATR5-like_HEAT"/>
</dbReference>
<reference evidence="6" key="1">
    <citation type="journal article" date="2014" name="Genome Biol.">
        <title>Genome analysis of a major urban malaria vector mosquito, Anopheles stephensi.</title>
        <authorList>
            <person name="Jiang X."/>
            <person name="Peery A."/>
            <person name="Hall A.B."/>
            <person name="Sharma A."/>
            <person name="Chen X.G."/>
            <person name="Waterhouse R.M."/>
            <person name="Komissarov A."/>
            <person name="Riehle M.M."/>
            <person name="Shouche Y."/>
            <person name="Sharakhova M.V."/>
            <person name="Lawson D."/>
            <person name="Pakpour N."/>
            <person name="Arensburger P."/>
            <person name="Davidson V.L."/>
            <person name="Eiglmeier K."/>
            <person name="Emrich S."/>
            <person name="George P."/>
            <person name="Kennedy R.C."/>
            <person name="Mane S.P."/>
            <person name="Maslen G."/>
            <person name="Oringanje C."/>
            <person name="Qi Y."/>
            <person name="Settlage R."/>
            <person name="Tojo M."/>
            <person name="Tubio J.M."/>
            <person name="Unger M.F."/>
            <person name="Wang B."/>
            <person name="Vernick K.D."/>
            <person name="Ribeiro J.M."/>
            <person name="James A.A."/>
            <person name="Michel K."/>
            <person name="Riehle M.A."/>
            <person name="Luckhart S."/>
            <person name="Sharakhov I.V."/>
            <person name="Tu Z."/>
        </authorList>
    </citation>
    <scope>NUCLEOTIDE SEQUENCE [LARGE SCALE GENOMIC DNA]</scope>
    <source>
        <strain evidence="6">Indian</strain>
    </source>
</reference>
<organism evidence="5 6">
    <name type="scientific">Anopheles stephensi</name>
    <name type="common">Indo-Pakistan malaria mosquito</name>
    <dbReference type="NCBI Taxonomy" id="30069"/>
    <lineage>
        <taxon>Eukaryota</taxon>
        <taxon>Metazoa</taxon>
        <taxon>Ecdysozoa</taxon>
        <taxon>Arthropoda</taxon>
        <taxon>Hexapoda</taxon>
        <taxon>Insecta</taxon>
        <taxon>Pterygota</taxon>
        <taxon>Neoptera</taxon>
        <taxon>Endopterygota</taxon>
        <taxon>Diptera</taxon>
        <taxon>Nematocera</taxon>
        <taxon>Culicoidea</taxon>
        <taxon>Culicidae</taxon>
        <taxon>Anophelinae</taxon>
        <taxon>Anopheles</taxon>
    </lineage>
</organism>
<dbReference type="FunFam" id="1.25.10.10:FF:000138">
    <property type="entry name" value="Putative HEAT repeat-containing protein 5B"/>
    <property type="match status" value="1"/>
</dbReference>
<reference evidence="5" key="2">
    <citation type="submission" date="2020-05" db="UniProtKB">
        <authorList>
            <consortium name="EnsemblMetazoa"/>
        </authorList>
    </citation>
    <scope>IDENTIFICATION</scope>
    <source>
        <strain evidence="5">Indian</strain>
    </source>
</reference>
<feature type="compositionally biased region" description="Low complexity" evidence="4">
    <location>
        <begin position="2167"/>
        <end position="2182"/>
    </location>
</feature>
<comment type="similarity">
    <text evidence="1">Belongs to the HEATR5 family.</text>
</comment>
<dbReference type="VEuPathDB" id="VectorBase:ASTEI03411"/>
<dbReference type="GO" id="GO:0005794">
    <property type="term" value="C:Golgi apparatus"/>
    <property type="evidence" value="ECO:0007669"/>
    <property type="project" value="TreeGrafter"/>
</dbReference>
<dbReference type="EnsemblMetazoa" id="ASTEI03411-RA">
    <property type="protein sequence ID" value="ASTEI03411-PA"/>
    <property type="gene ID" value="ASTEI03411"/>
</dbReference>
<feature type="compositionally biased region" description="Acidic residues" evidence="4">
    <location>
        <begin position="1253"/>
        <end position="1268"/>
    </location>
</feature>
<feature type="compositionally biased region" description="Low complexity" evidence="4">
    <location>
        <begin position="1760"/>
        <end position="1775"/>
    </location>
</feature>
<dbReference type="VEuPathDB" id="VectorBase:ASTEI20_045710"/>
<evidence type="ECO:0000256" key="4">
    <source>
        <dbReference type="SAM" id="MobiDB-lite"/>
    </source>
</evidence>
<dbReference type="GO" id="GO:0008104">
    <property type="term" value="P:intracellular protein localization"/>
    <property type="evidence" value="ECO:0007669"/>
    <property type="project" value="TreeGrafter"/>
</dbReference>
<feature type="region of interest" description="Disordered" evidence="4">
    <location>
        <begin position="2159"/>
        <end position="2184"/>
    </location>
</feature>
<dbReference type="FunFam" id="1.25.10.10:FF:000098">
    <property type="entry name" value="HEAT repeat-containing protein 5A isoform X2"/>
    <property type="match status" value="1"/>
</dbReference>
<dbReference type="STRING" id="30069.A0A182Y4M5"/>
<dbReference type="GO" id="GO:0030139">
    <property type="term" value="C:endocytic vesicle"/>
    <property type="evidence" value="ECO:0007669"/>
    <property type="project" value="TreeGrafter"/>
</dbReference>
<dbReference type="PANTHER" id="PTHR21663:SF0">
    <property type="entry name" value="HEAT REPEAT-CONTAINING PROTEIN 5B"/>
    <property type="match status" value="1"/>
</dbReference>
<evidence type="ECO:0000256" key="3">
    <source>
        <dbReference type="ARBA" id="ARBA00070811"/>
    </source>
</evidence>
<dbReference type="GO" id="GO:0016020">
    <property type="term" value="C:membrane"/>
    <property type="evidence" value="ECO:0007669"/>
    <property type="project" value="TreeGrafter"/>
</dbReference>
<keyword evidence="6" id="KW-1185">Reference proteome</keyword>
<feature type="region of interest" description="Disordered" evidence="4">
    <location>
        <begin position="1235"/>
        <end position="1270"/>
    </location>
</feature>
<sequence length="2197" mass="238741">MRRGLHPFEPAAGGGGGATDAEDEAEAELSARMELSHSLTLNEAALNQLPEQKRPVFIFEWLRFLDKVLVAAQKSDIKGCQKKLVEQLTQHIQGAPGPPTRKLIARCLATLFSVGDTFLLFETVNKCNDILKNKDDSPSYLPTRLAAICVVGCMYEKLGRMMGRSYEETVQILLKSLKNAESQSRIEIMMTLEKVCAGMGSAIANVHKDIYKAVRYCLTDRVMAVRVAASNCLLEMTKHAPFLYTSELESLASLCFRAFDSCNYEVRCAVAKLLGTLIACTQNGSLRNFSSMTASASSTKSLRPVSLDEALGVLMSGFLRGGVSFLKGTGEIIKGSSGVNREVRVGVTHAYVVFVQTMGGLWLERNLQPFLVHVLDLVANPKAASSHVDAVYSRKCINFILRSVIGKMLGEKAQSSACKELIHLIAKQMNSIDFNPENAKDSNQETLFSQHLLVCALQELGSLVLLLGTTAQNLLADQSLNFIDAICAVLIHPCMAARLAAAWCLRCVCVAVPSQITPLIDRFIEAIEKMRTSPDAISGYSGALAAVLGGVRYSPLGIPHTRGKIIFNTAEELLRTASQNSRLSLNRTQAGWLLIGAIMTLGVPVVKGLLPRMLLLWRNAFPRSTKELESEKARGDAFTWQVTLEGRAGALSVMHSFLLHCPELVTDDITRRLLTPIESALAMLINITSVLKNYGQHLKAPTAMVRLRLYETLSLLPANALESSYTHLLRMLVSEFTLTENPANTTTSFLRQMCHGDDSIILGTWLQDTDHRTIEDQLQPNSAAGSGALEHDACCLYRGIAAGEQCPGPLPLGVAVIDMSVILFGLIFPKVANKHRLQMLEHFGECIKHAKSSRQEAVQMNIFTALLSGLKGLTETKAAIGQEDVRKSATNLIIGALTSANPILRCAAGEALGRIAQVVGDSRVTAELAQTSFDRLKSARDVVTRTGHSLALGCLHRYVGGMGSSQHLNTSVSILLALAQDGSSPVVQVWSLYALSLIADSGGPMFRGYVEPSLSLALKLLLTVPQSHVDVHQCIGRVLSALITTIGPELQMDSNSVATARSSFLCAAAIMQAHSDPLVQAEATGCLQQLHLFAPRNVNLSSLVPNLCQNLSSNYLMLRKAAVSCLRQLTTREAKEVCEHAANLVSDEDRYALSDYGLPGVLFGMLDTESDSQMVRNIHDTITSMLQILAAENLSQWLSMCKNVLTVASDASVGADGGAAVGTTGAAGGAGTGTGAGSGAGATAGKDGTADGGDGDDGDDDDDDDDDNMEFHAEDHQATHPAVQPRWPTRVFAAECVRKVIATCENASANHFDLLAAKEMQMTKSRGDFLVLHLSDLIRMAFMAATSDSDQLRLEGLKTLQEIIDKFAHVPEPEFPGHLLLEQFQAQVGAALRPAFSQDTPSHVTAAACEVCSAWIGSGVARDLNDLRRVHQLLVSNLSKLNSRTNSTQLYNESMATLEKLSILKAWGQVYIMAMVGHGAAPASQMLKTLSTVGAGNHSSHLAVPAAAQPKEFSRLAYDDEFGDFESRGESLLSLVQPELENLSKHWLAALKDYALLSLPAEYASQLPHDGGAFYTNDTMNLSKPHYLISWPPILYAAALWLNAEGFQKDETHQQQLSREQEEDKANANDAPNTTAPKGQTATTTTTTISHGSPSADRFHLIFGICMEALCSTRTNEKLDSVIACLQSLYTVFDSAWSREMLMQNKTLPVELCNVLHRLILTRDSVEVQYLCISILKQTIAAANECLEREKEEERRNKRNASGADDANAAENGNSVTDPHTLDVAVDYLGEGGEEGEILPGKSLVYAVLEVVLCLLARQIPGMNPSQSTRVANEQLQRQLAQAQNGLIKLGDDNSLLVASAIQSLTDLPTLCSPRGALSILPTVLYLTTGVIKEVATKSIHDESLIASTNVVVQAAIQLLKVLATHRYAKHDDAQSGGEWRKLLQSALGRIIDLTKTGCEETKMDEVTVMLAIAVFLLHSPAGVASVPNLQYPCINHFRQCFQSALLPVRLKCVQTMRSIFANGELRVSTPYIHALAPRLIEHLYSEQARNPANEQELALVLEGITTVETLIALAEPQNRIQMLTLLVPILINYLDDPEQQPQQRTTKPKYVTALNDHAIQWLMKIGLKYPQEFKTFMAQAPELRRKLEAAIKRSQMNATLQKSKSEAANAAARNSAAQQQKPTIQLKTDFSNFSFA</sequence>
<proteinExistence type="inferred from homology"/>
<name>A0A182Y4M5_ANOST</name>